<dbReference type="OMA" id="CHHIATH"/>
<evidence type="ECO:0000256" key="5">
    <source>
        <dbReference type="PROSITE-ProRule" id="PRU00192"/>
    </source>
</evidence>
<feature type="region of interest" description="Disordered" evidence="6">
    <location>
        <begin position="21"/>
        <end position="54"/>
    </location>
</feature>
<dbReference type="GO" id="GO:0031410">
    <property type="term" value="C:cytoplasmic vesicle"/>
    <property type="evidence" value="ECO:0007669"/>
    <property type="project" value="TreeGrafter"/>
</dbReference>
<dbReference type="PANTHER" id="PTHR15591">
    <property type="entry name" value="RUN AND SH3 DOMAIN CONTAINING"/>
    <property type="match status" value="1"/>
</dbReference>
<dbReference type="Gene3D" id="2.30.30.40">
    <property type="entry name" value="SH3 Domains"/>
    <property type="match status" value="1"/>
</dbReference>
<keyword evidence="3" id="KW-0963">Cytoplasm</keyword>
<feature type="compositionally biased region" description="Basic and acidic residues" evidence="6">
    <location>
        <begin position="153"/>
        <end position="169"/>
    </location>
</feature>
<feature type="compositionally biased region" description="Low complexity" evidence="6">
    <location>
        <begin position="288"/>
        <end position="299"/>
    </location>
</feature>
<dbReference type="Pfam" id="PF02759">
    <property type="entry name" value="RUN"/>
    <property type="match status" value="1"/>
</dbReference>
<feature type="domain" description="RUN" evidence="8">
    <location>
        <begin position="499"/>
        <end position="643"/>
    </location>
</feature>
<dbReference type="InterPro" id="IPR001452">
    <property type="entry name" value="SH3_domain"/>
</dbReference>
<feature type="compositionally biased region" description="Polar residues" evidence="6">
    <location>
        <begin position="136"/>
        <end position="152"/>
    </location>
</feature>
<feature type="compositionally biased region" description="Low complexity" evidence="6">
    <location>
        <begin position="112"/>
        <end position="123"/>
    </location>
</feature>
<dbReference type="Gene3D" id="1.20.58.900">
    <property type="match status" value="1"/>
</dbReference>
<dbReference type="AlphaFoldDB" id="A0A673X8D9"/>
<keyword evidence="2 5" id="KW-0728">SH3 domain</keyword>
<dbReference type="InterPro" id="IPR047343">
    <property type="entry name" value="RUSC1_2"/>
</dbReference>
<feature type="compositionally biased region" description="Basic and acidic residues" evidence="6">
    <location>
        <begin position="686"/>
        <end position="728"/>
    </location>
</feature>
<feature type="region of interest" description="Disordered" evidence="6">
    <location>
        <begin position="430"/>
        <end position="453"/>
    </location>
</feature>
<keyword evidence="4" id="KW-0597">Phosphoprotein</keyword>
<evidence type="ECO:0000256" key="4">
    <source>
        <dbReference type="ARBA" id="ARBA00022553"/>
    </source>
</evidence>
<proteinExistence type="predicted"/>
<gene>
    <name evidence="9" type="primary">RUSC2</name>
</gene>
<feature type="region of interest" description="Disordered" evidence="6">
    <location>
        <begin position="683"/>
        <end position="743"/>
    </location>
</feature>
<organism evidence="9 10">
    <name type="scientific">Salmo trutta</name>
    <name type="common">Brown trout</name>
    <dbReference type="NCBI Taxonomy" id="8032"/>
    <lineage>
        <taxon>Eukaryota</taxon>
        <taxon>Metazoa</taxon>
        <taxon>Chordata</taxon>
        <taxon>Craniata</taxon>
        <taxon>Vertebrata</taxon>
        <taxon>Euteleostomi</taxon>
        <taxon>Actinopterygii</taxon>
        <taxon>Neopterygii</taxon>
        <taxon>Teleostei</taxon>
        <taxon>Protacanthopterygii</taxon>
        <taxon>Salmoniformes</taxon>
        <taxon>Salmonidae</taxon>
        <taxon>Salmoninae</taxon>
        <taxon>Salmo</taxon>
    </lineage>
</organism>
<feature type="region of interest" description="Disordered" evidence="6">
    <location>
        <begin position="778"/>
        <end position="822"/>
    </location>
</feature>
<evidence type="ECO:0000256" key="2">
    <source>
        <dbReference type="ARBA" id="ARBA00022443"/>
    </source>
</evidence>
<dbReference type="PROSITE" id="PS50826">
    <property type="entry name" value="RUN"/>
    <property type="match status" value="1"/>
</dbReference>
<dbReference type="SUPFAM" id="SSF50044">
    <property type="entry name" value="SH3-domain"/>
    <property type="match status" value="1"/>
</dbReference>
<feature type="compositionally biased region" description="Low complexity" evidence="6">
    <location>
        <begin position="315"/>
        <end position="333"/>
    </location>
</feature>
<feature type="compositionally biased region" description="Low complexity" evidence="6">
    <location>
        <begin position="893"/>
        <end position="904"/>
    </location>
</feature>
<reference evidence="9" key="2">
    <citation type="submission" date="2025-09" db="UniProtKB">
        <authorList>
            <consortium name="Ensembl"/>
        </authorList>
    </citation>
    <scope>IDENTIFICATION</scope>
</reference>
<dbReference type="Pfam" id="PF14604">
    <property type="entry name" value="SH3_9"/>
    <property type="match status" value="1"/>
</dbReference>
<evidence type="ECO:0000256" key="1">
    <source>
        <dbReference type="ARBA" id="ARBA00004496"/>
    </source>
</evidence>
<feature type="region of interest" description="Disordered" evidence="6">
    <location>
        <begin position="271"/>
        <end position="409"/>
    </location>
</feature>
<dbReference type="Ensembl" id="ENSSTUT00000018157.1">
    <property type="protein sequence ID" value="ENSSTUP00000017242.1"/>
    <property type="gene ID" value="ENSSTUG00000007804.1"/>
</dbReference>
<dbReference type="InterPro" id="IPR004012">
    <property type="entry name" value="Run_dom"/>
</dbReference>
<feature type="domain" description="SH3" evidence="7">
    <location>
        <begin position="1044"/>
        <end position="1103"/>
    </location>
</feature>
<feature type="compositionally biased region" description="Gly residues" evidence="6">
    <location>
        <begin position="225"/>
        <end position="239"/>
    </location>
</feature>
<feature type="region of interest" description="Disordered" evidence="6">
    <location>
        <begin position="1018"/>
        <end position="1042"/>
    </location>
</feature>
<feature type="compositionally biased region" description="Basic and acidic residues" evidence="6">
    <location>
        <begin position="789"/>
        <end position="822"/>
    </location>
</feature>
<dbReference type="Proteomes" id="UP000472277">
    <property type="component" value="Chromosome 9"/>
</dbReference>
<dbReference type="InterPro" id="IPR047342">
    <property type="entry name" value="RUN_RUSC2"/>
</dbReference>
<evidence type="ECO:0000259" key="7">
    <source>
        <dbReference type="PROSITE" id="PS50002"/>
    </source>
</evidence>
<evidence type="ECO:0000256" key="6">
    <source>
        <dbReference type="SAM" id="MobiDB-lite"/>
    </source>
</evidence>
<dbReference type="GeneTree" id="ENSGT00900000141033"/>
<sequence length="1116" mass="120681">MGGACSDPIIEGQVYVNISPPVVGRGPIGGGPSRPRSRSYDRNLDMSPPPRLGSLERMLSCPVRLSEGTAHLGPPPLPRVTSFAEIARSKRKNGGSTGSPSLRMGGCTDPFSSTHSAHSHSSADFSPILEGLGQGPSHSQSLPFQRCYSQGSVDRHSPGGGARETRSKAEGGLSSSSSSSAVVRYTKDQRPTTLPIQPFTFHHQFSKPPQPLLPLLTGYVSGMQARGGGPSGGPEGGEGANDPGEDSVRWCQGSGGDGMETAVAHLGPGSVRPSPLGSYSPVRLQGATSSTGTCSTCTPSPQPPRSLSCPLSTGLLPLHHTPSPAAPPAASALPPTPPPPTLGVKRGALPPMLPPVQGQVQGHHHHRGTLPPLPAVPQDSETSLGYEETSDSLEGSRGPGPRTQHGQSVKQLQQYYSDFLPDYFSMTERPPEEFCLSPDASSSSSSSSSSQSHIAVDLQQKRGLVKAINTAVDLIVAHFGTSRDPDVKAKLGNSWVSPNVGHLILKYLCPALTEVLGDGLKAYVLDLIIGQRRNQPWSLVEASTQLGPSTRVLHSLFSKVSQYSEFTSHSMRLNAFIFGLLNLRSLEFWFNHLYTHEDIVATHYHPWGFLPLSQRPCQPLFEEFLLLLQPLSLLPFDLDLLFEPRLVQKGQEHRRRKEQLCSASTGEDLDQSARSTFQLMRGWSTESRRAESMRDKREGGGAGKRERLGLRREGTWPRMEGVGERGSREGMMQRTGSRREGAGMDRLGAGLLEAQPMTTEVGTGFANLWRESGRGRGIVKRAKGVGGESQREGESEGGKEERRKERERDWAEEGRQRQERDRQACWWYQLMQSSQVYIDQSAQGGSKFVKTEKRKKSAERRSQLPPPREGVVEGAESSQDEEGLRERGRSRKSSSSSSGEWTGSRGRGRLSWMGSPPESLLTQDKENETELGAPVTGAPEASVAQPAAQAECPSQGQGMRWGRLFGSSVGGGGTPSRPEQRSAKSQSRLPSGWLTGLDMSVLDLVAQTVGAGTVKRVEPSAPMAPPTLNQPSPPLQTTQESHTKQPCEVRALCHHIATEPDQLSFQKGDVLRVLSRADSDWLLCSLGAQRGLVPFIYVTLRGMEDSQAPQWPQGPH</sequence>
<feature type="compositionally biased region" description="Polar residues" evidence="6">
    <location>
        <begin position="1027"/>
        <end position="1040"/>
    </location>
</feature>
<dbReference type="PANTHER" id="PTHR15591:SF14">
    <property type="entry name" value="AP-4 COMPLEX ACCESSORY SUBUNIT RUSC2"/>
    <property type="match status" value="1"/>
</dbReference>
<feature type="region of interest" description="Disordered" evidence="6">
    <location>
        <begin position="223"/>
        <end position="246"/>
    </location>
</feature>
<dbReference type="PROSITE" id="PS50002">
    <property type="entry name" value="SH3"/>
    <property type="match status" value="1"/>
</dbReference>
<comment type="subcellular location">
    <subcellularLocation>
        <location evidence="1">Cytoplasm</location>
    </subcellularLocation>
</comment>
<accession>A0A673X8D9</accession>
<feature type="region of interest" description="Disordered" evidence="6">
    <location>
        <begin position="839"/>
        <end position="991"/>
    </location>
</feature>
<dbReference type="InterPro" id="IPR037213">
    <property type="entry name" value="Run_dom_sf"/>
</dbReference>
<keyword evidence="10" id="KW-1185">Reference proteome</keyword>
<dbReference type="InterPro" id="IPR036028">
    <property type="entry name" value="SH3-like_dom_sf"/>
</dbReference>
<evidence type="ECO:0000256" key="3">
    <source>
        <dbReference type="ARBA" id="ARBA00022490"/>
    </source>
</evidence>
<feature type="compositionally biased region" description="Low complexity" evidence="6">
    <location>
        <begin position="441"/>
        <end position="452"/>
    </location>
</feature>
<evidence type="ECO:0000259" key="8">
    <source>
        <dbReference type="PROSITE" id="PS50826"/>
    </source>
</evidence>
<name>A0A673X8D9_SALTR</name>
<evidence type="ECO:0000313" key="9">
    <source>
        <dbReference type="Ensembl" id="ENSSTUP00000017242.1"/>
    </source>
</evidence>
<dbReference type="CDD" id="cd17702">
    <property type="entry name" value="RUN_RUSC2"/>
    <property type="match status" value="1"/>
</dbReference>
<dbReference type="SMART" id="SM00593">
    <property type="entry name" value="RUN"/>
    <property type="match status" value="1"/>
</dbReference>
<dbReference type="SMART" id="SM00326">
    <property type="entry name" value="SH3"/>
    <property type="match status" value="1"/>
</dbReference>
<feature type="region of interest" description="Disordered" evidence="6">
    <location>
        <begin position="90"/>
        <end position="187"/>
    </location>
</feature>
<reference evidence="9" key="1">
    <citation type="submission" date="2025-08" db="UniProtKB">
        <authorList>
            <consortium name="Ensembl"/>
        </authorList>
    </citation>
    <scope>IDENTIFICATION</scope>
</reference>
<protein>
    <submittedName>
        <fullName evidence="9">RUN and SH3 domain containing 2</fullName>
    </submittedName>
</protein>
<dbReference type="InParanoid" id="A0A673X8D9"/>
<dbReference type="SUPFAM" id="SSF140741">
    <property type="entry name" value="RUN domain-like"/>
    <property type="match status" value="1"/>
</dbReference>
<dbReference type="FunFam" id="1.20.58.900:FF:000006">
    <property type="entry name" value="RUN and SH3 domain containing 1"/>
    <property type="match status" value="1"/>
</dbReference>
<evidence type="ECO:0000313" key="10">
    <source>
        <dbReference type="Proteomes" id="UP000472277"/>
    </source>
</evidence>